<dbReference type="Proteomes" id="UP000067206">
    <property type="component" value="Chromosome"/>
</dbReference>
<evidence type="ECO:0000256" key="1">
    <source>
        <dbReference type="ARBA" id="ARBA00004429"/>
    </source>
</evidence>
<dbReference type="CDD" id="cd06261">
    <property type="entry name" value="TM_PBP2"/>
    <property type="match status" value="1"/>
</dbReference>
<evidence type="ECO:0000313" key="8">
    <source>
        <dbReference type="EMBL" id="ALE09401.1"/>
    </source>
</evidence>
<evidence type="ECO:0000256" key="3">
    <source>
        <dbReference type="ARBA" id="ARBA00022475"/>
    </source>
</evidence>
<dbReference type="SUPFAM" id="SSF161098">
    <property type="entry name" value="MetI-like"/>
    <property type="match status" value="1"/>
</dbReference>
<evidence type="ECO:0000313" key="9">
    <source>
        <dbReference type="Proteomes" id="UP000067206"/>
    </source>
</evidence>
<dbReference type="PANTHER" id="PTHR43357">
    <property type="entry name" value="INNER MEMBRANE ABC TRANSPORTER PERMEASE PROTEIN YDCV"/>
    <property type="match status" value="1"/>
</dbReference>
<keyword evidence="5" id="KW-0812">Transmembrane</keyword>
<protein>
    <submittedName>
        <fullName evidence="8">ABC-type spermidine/putrescine transport system permease component II-like protein</fullName>
    </submittedName>
</protein>
<dbReference type="PATRIC" id="fig|1682.24.peg.1343"/>
<evidence type="ECO:0000256" key="4">
    <source>
        <dbReference type="ARBA" id="ARBA00022519"/>
    </source>
</evidence>
<dbReference type="InterPro" id="IPR035906">
    <property type="entry name" value="MetI-like_sf"/>
</dbReference>
<keyword evidence="7" id="KW-0472">Membrane</keyword>
<dbReference type="PANTHER" id="PTHR43357:SF4">
    <property type="entry name" value="INNER MEMBRANE ABC TRANSPORTER PERMEASE PROTEIN YDCV"/>
    <property type="match status" value="1"/>
</dbReference>
<proteinExistence type="predicted"/>
<reference evidence="8 9" key="1">
    <citation type="submission" date="2014-12" db="EMBL/GenBank/DDBJ databases">
        <title>Complete genome sequence of Bifidobacterium longum subsp. infantis BT1.</title>
        <authorList>
            <person name="Kim J.F."/>
            <person name="Kwak M.-J."/>
        </authorList>
    </citation>
    <scope>NUCLEOTIDE SEQUENCE [LARGE SCALE GENOMIC DNA]</scope>
    <source>
        <strain evidence="8 9">BT1</strain>
    </source>
</reference>
<comment type="subcellular location">
    <subcellularLocation>
        <location evidence="1">Cell inner membrane</location>
        <topology evidence="1">Multi-pass membrane protein</topology>
    </subcellularLocation>
</comment>
<keyword evidence="6" id="KW-1133">Transmembrane helix</keyword>
<dbReference type="AlphaFoldDB" id="A0A0M3T661"/>
<dbReference type="RefSeq" id="WP_060620730.1">
    <property type="nucleotide sequence ID" value="NZ_CP010411.1"/>
</dbReference>
<name>A0A0M3T661_BIFLI</name>
<evidence type="ECO:0000256" key="7">
    <source>
        <dbReference type="ARBA" id="ARBA00023136"/>
    </source>
</evidence>
<evidence type="ECO:0000256" key="5">
    <source>
        <dbReference type="ARBA" id="ARBA00022692"/>
    </source>
</evidence>
<dbReference type="PROSITE" id="PS50928">
    <property type="entry name" value="ABC_TM1"/>
    <property type="match status" value="1"/>
</dbReference>
<dbReference type="EMBL" id="CP010411">
    <property type="protein sequence ID" value="ALE09401.1"/>
    <property type="molecule type" value="Genomic_DNA"/>
</dbReference>
<dbReference type="GO" id="GO:0005886">
    <property type="term" value="C:plasma membrane"/>
    <property type="evidence" value="ECO:0007669"/>
    <property type="project" value="UniProtKB-SubCell"/>
</dbReference>
<gene>
    <name evidence="8" type="ORF">RY67_1381</name>
</gene>
<dbReference type="Gene3D" id="1.10.3720.10">
    <property type="entry name" value="MetI-like"/>
    <property type="match status" value="1"/>
</dbReference>
<accession>A0A0M3T661</accession>
<evidence type="ECO:0000256" key="2">
    <source>
        <dbReference type="ARBA" id="ARBA00022448"/>
    </source>
</evidence>
<evidence type="ECO:0000256" key="6">
    <source>
        <dbReference type="ARBA" id="ARBA00022989"/>
    </source>
</evidence>
<keyword evidence="2" id="KW-0813">Transport</keyword>
<dbReference type="GO" id="GO:0055085">
    <property type="term" value="P:transmembrane transport"/>
    <property type="evidence" value="ECO:0007669"/>
    <property type="project" value="InterPro"/>
</dbReference>
<dbReference type="InterPro" id="IPR000515">
    <property type="entry name" value="MetI-like"/>
</dbReference>
<sequence>MAAVTTDSKAVSSVKSESRIGAETNHDSASGAKCFAGNAFSDVRRNHPRYVGQTIVLSICAVFFLLPLLASLWFGIHLPGTFITFDPLMEIVHMPGIGESIALSIGLALMTCLLSLVLMLPTLLILHLKAPQMLPVAEGFSVLPYVVPAIALVSAVGPLYRIILPQALNSPLGLVPLYMVVIMPFVYRSLDAGIRVVDVRTLWDASSSLGAGAVTTLVRAILPNLRSAIMSASLLGCAIVLGEFAIAQLLLKTTFPVILSQVGTAHPHSAAALAFITIMVTWILLGLLSMVGGTGKHKTAQYSSKENK</sequence>
<keyword evidence="4" id="KW-0997">Cell inner membrane</keyword>
<keyword evidence="3" id="KW-1003">Cell membrane</keyword>
<organism evidence="8 9">
    <name type="scientific">Bifidobacterium longum subsp. infantis</name>
    <dbReference type="NCBI Taxonomy" id="1682"/>
    <lineage>
        <taxon>Bacteria</taxon>
        <taxon>Bacillati</taxon>
        <taxon>Actinomycetota</taxon>
        <taxon>Actinomycetes</taxon>
        <taxon>Bifidobacteriales</taxon>
        <taxon>Bifidobacteriaceae</taxon>
        <taxon>Bifidobacterium</taxon>
    </lineage>
</organism>